<dbReference type="SUPFAM" id="SSF47857">
    <property type="entry name" value="Apolipophorin-III"/>
    <property type="match status" value="1"/>
</dbReference>
<keyword evidence="1" id="KW-0732">Signal</keyword>
<organism evidence="2 3">
    <name type="scientific">Hermetia illucens</name>
    <name type="common">Black soldier fly</name>
    <dbReference type="NCBI Taxonomy" id="343691"/>
    <lineage>
        <taxon>Eukaryota</taxon>
        <taxon>Metazoa</taxon>
        <taxon>Ecdysozoa</taxon>
        <taxon>Arthropoda</taxon>
        <taxon>Hexapoda</taxon>
        <taxon>Insecta</taxon>
        <taxon>Pterygota</taxon>
        <taxon>Neoptera</taxon>
        <taxon>Endopterygota</taxon>
        <taxon>Diptera</taxon>
        <taxon>Brachycera</taxon>
        <taxon>Stratiomyomorpha</taxon>
        <taxon>Stratiomyidae</taxon>
        <taxon>Hermetiinae</taxon>
        <taxon>Hermetia</taxon>
    </lineage>
</organism>
<name>A0A7R8URT0_HERIL</name>
<proteinExistence type="predicted"/>
<dbReference type="InterPro" id="IPR010009">
    <property type="entry name" value="ApoLp-III"/>
</dbReference>
<sequence>MNKLFAVVAVLLAVQISSARVVRDAPASLALGDLAKQAEDAIGTLHSKFLEIVGVKNDNEFIKLLENQGRSYASKIQSYAKLLGDEAKANAGKADKVFQGLQTRLTQTVDELKSKNPEIFANVEKFQGHLKAVLKDTEQFNAKLKEEGKVISSNVEEVLKQIYDSTVQTAQKVANEIESNLKQKKTK</sequence>
<feature type="chain" id="PRO_5031276626" description="Apolipophorin-III" evidence="1">
    <location>
        <begin position="20"/>
        <end position="187"/>
    </location>
</feature>
<dbReference type="Pfam" id="PF07464">
    <property type="entry name" value="ApoLp-III"/>
    <property type="match status" value="1"/>
</dbReference>
<gene>
    <name evidence="2" type="ORF">HERILL_LOCUS8664</name>
</gene>
<keyword evidence="3" id="KW-1185">Reference proteome</keyword>
<evidence type="ECO:0000313" key="2">
    <source>
        <dbReference type="EMBL" id="CAD7085848.1"/>
    </source>
</evidence>
<feature type="signal peptide" evidence="1">
    <location>
        <begin position="1"/>
        <end position="19"/>
    </location>
</feature>
<dbReference type="OrthoDB" id="7989612at2759"/>
<reference evidence="2 3" key="1">
    <citation type="submission" date="2020-11" db="EMBL/GenBank/DDBJ databases">
        <authorList>
            <person name="Wallbank WR R."/>
            <person name="Pardo Diaz C."/>
            <person name="Kozak K."/>
            <person name="Martin S."/>
            <person name="Jiggins C."/>
            <person name="Moest M."/>
            <person name="Warren A I."/>
            <person name="Generalovic N T."/>
            <person name="Byers J.R.P. K."/>
            <person name="Montejo-Kovacevich G."/>
            <person name="Yen C E."/>
        </authorList>
    </citation>
    <scope>NUCLEOTIDE SEQUENCE [LARGE SCALE GENOMIC DNA]</scope>
</reference>
<dbReference type="GO" id="GO:0005576">
    <property type="term" value="C:extracellular region"/>
    <property type="evidence" value="ECO:0007669"/>
    <property type="project" value="InterPro"/>
</dbReference>
<dbReference type="InParanoid" id="A0A7R8URT0"/>
<dbReference type="EMBL" id="LR899011">
    <property type="protein sequence ID" value="CAD7085848.1"/>
    <property type="molecule type" value="Genomic_DNA"/>
</dbReference>
<evidence type="ECO:0000313" key="3">
    <source>
        <dbReference type="Proteomes" id="UP000594454"/>
    </source>
</evidence>
<dbReference type="GO" id="GO:0006869">
    <property type="term" value="P:lipid transport"/>
    <property type="evidence" value="ECO:0007669"/>
    <property type="project" value="InterPro"/>
</dbReference>
<evidence type="ECO:0008006" key="4">
    <source>
        <dbReference type="Google" id="ProtNLM"/>
    </source>
</evidence>
<protein>
    <recommendedName>
        <fullName evidence="4">Apolipophorin-III</fullName>
    </recommendedName>
</protein>
<accession>A0A7R8URT0</accession>
<dbReference type="GO" id="GO:0008289">
    <property type="term" value="F:lipid binding"/>
    <property type="evidence" value="ECO:0007669"/>
    <property type="project" value="InterPro"/>
</dbReference>
<dbReference type="Proteomes" id="UP000594454">
    <property type="component" value="Chromosome 3"/>
</dbReference>
<dbReference type="OMA" id="HIMAAKF"/>
<dbReference type="AlphaFoldDB" id="A0A7R8URT0"/>
<dbReference type="Gene3D" id="1.20.120.20">
    <property type="entry name" value="Apolipoprotein"/>
    <property type="match status" value="1"/>
</dbReference>
<evidence type="ECO:0000256" key="1">
    <source>
        <dbReference type="SAM" id="SignalP"/>
    </source>
</evidence>